<gene>
    <name evidence="1" type="ORF">GEV26_17180</name>
</gene>
<protein>
    <submittedName>
        <fullName evidence="1">Uncharacterized protein</fullName>
    </submittedName>
</protein>
<evidence type="ECO:0000313" key="2">
    <source>
        <dbReference type="Proteomes" id="UP000392064"/>
    </source>
</evidence>
<dbReference type="AlphaFoldDB" id="A0A5Q2MM38"/>
<sequence>MIKILGILTALALVGTPLTGAHAASTRYKVSATVSDDKLDITSGDGSNRSTRIKGKVTGGPVKGKRVHIYYRNVSTKAAPRRFLRTARLSSSGRFSTTWRPKDGGRYEIDVVKQAGSGKRAGTDPTRVYVYQFVSLTHLFDRAASSGSGYTDRERFGNGTYYRDGYAILGGGRAVFDTRGFHCMRVNFKTGLSTRSSASRGTIRVTQRRTLVTRSMSKGQVYKASKTVQKKMNASDKITFSVDRRDDIGDQSRLRFVVGRPVAACTYPTRSAPYR</sequence>
<dbReference type="KEGG" id="aef:GEV26_17180"/>
<reference evidence="1 2" key="1">
    <citation type="submission" date="2019-11" db="EMBL/GenBank/DDBJ databases">
        <authorList>
            <person name="Li J."/>
        </authorList>
    </citation>
    <scope>NUCLEOTIDE SEQUENCE [LARGE SCALE GENOMIC DNA]</scope>
    <source>
        <strain evidence="1 2">MF47</strain>
    </source>
</reference>
<evidence type="ECO:0000313" key="1">
    <source>
        <dbReference type="EMBL" id="QGG42969.1"/>
    </source>
</evidence>
<keyword evidence="2" id="KW-1185">Reference proteome</keyword>
<dbReference type="RefSeq" id="WP_153654773.1">
    <property type="nucleotide sequence ID" value="NZ_CP045737.1"/>
</dbReference>
<name>A0A5Q2MM38_9ACTN</name>
<dbReference type="EMBL" id="CP045737">
    <property type="protein sequence ID" value="QGG42969.1"/>
    <property type="molecule type" value="Genomic_DNA"/>
</dbReference>
<dbReference type="Proteomes" id="UP000392064">
    <property type="component" value="Chromosome"/>
</dbReference>
<proteinExistence type="predicted"/>
<organism evidence="1 2">
    <name type="scientific">Aeromicrobium yanjiei</name>
    <dbReference type="NCBI Taxonomy" id="2662028"/>
    <lineage>
        <taxon>Bacteria</taxon>
        <taxon>Bacillati</taxon>
        <taxon>Actinomycetota</taxon>
        <taxon>Actinomycetes</taxon>
        <taxon>Propionibacteriales</taxon>
        <taxon>Nocardioidaceae</taxon>
        <taxon>Aeromicrobium</taxon>
    </lineage>
</organism>
<accession>A0A5Q2MM38</accession>